<dbReference type="Gramene" id="TVU43555">
    <property type="protein sequence ID" value="TVU43555"/>
    <property type="gene ID" value="EJB05_10034"/>
</dbReference>
<keyword evidence="3" id="KW-1185">Reference proteome</keyword>
<organism evidence="2 3">
    <name type="scientific">Eragrostis curvula</name>
    <name type="common">weeping love grass</name>
    <dbReference type="NCBI Taxonomy" id="38414"/>
    <lineage>
        <taxon>Eukaryota</taxon>
        <taxon>Viridiplantae</taxon>
        <taxon>Streptophyta</taxon>
        <taxon>Embryophyta</taxon>
        <taxon>Tracheophyta</taxon>
        <taxon>Spermatophyta</taxon>
        <taxon>Magnoliopsida</taxon>
        <taxon>Liliopsida</taxon>
        <taxon>Poales</taxon>
        <taxon>Poaceae</taxon>
        <taxon>PACMAD clade</taxon>
        <taxon>Chloridoideae</taxon>
        <taxon>Eragrostideae</taxon>
        <taxon>Eragrostidinae</taxon>
        <taxon>Eragrostis</taxon>
    </lineage>
</organism>
<feature type="compositionally biased region" description="Polar residues" evidence="1">
    <location>
        <begin position="12"/>
        <end position="21"/>
    </location>
</feature>
<evidence type="ECO:0000313" key="3">
    <source>
        <dbReference type="Proteomes" id="UP000324897"/>
    </source>
</evidence>
<sequence length="119" mass="12609">MAMSSSSSASSGPNSTATTNPFADPPNNPAVIAAAAIQHVNICTHVPDPGLRRRAARTQHSETISQPGDLSAVKYSLRLLIPGAYGPGTYGSGTKTKSKSYMQLEVSSQIHWHNTAIYR</sequence>
<accession>A0A5J9W6H1</accession>
<feature type="region of interest" description="Disordered" evidence="1">
    <location>
        <begin position="1"/>
        <end position="27"/>
    </location>
</feature>
<feature type="compositionally biased region" description="Low complexity" evidence="1">
    <location>
        <begin position="1"/>
        <end position="11"/>
    </location>
</feature>
<reference evidence="2 3" key="1">
    <citation type="journal article" date="2019" name="Sci. Rep.">
        <title>A high-quality genome of Eragrostis curvula grass provides insights into Poaceae evolution and supports new strategies to enhance forage quality.</title>
        <authorList>
            <person name="Carballo J."/>
            <person name="Santos B.A.C.M."/>
            <person name="Zappacosta D."/>
            <person name="Garbus I."/>
            <person name="Selva J.P."/>
            <person name="Gallo C.A."/>
            <person name="Diaz A."/>
            <person name="Albertini E."/>
            <person name="Caccamo M."/>
            <person name="Echenique V."/>
        </authorList>
    </citation>
    <scope>NUCLEOTIDE SEQUENCE [LARGE SCALE GENOMIC DNA]</scope>
    <source>
        <strain evidence="3">cv. Victoria</strain>
        <tissue evidence="2">Leaf</tissue>
    </source>
</reference>
<feature type="non-terminal residue" evidence="2">
    <location>
        <position position="1"/>
    </location>
</feature>
<proteinExistence type="predicted"/>
<protein>
    <submittedName>
        <fullName evidence="2">Uncharacterized protein</fullName>
    </submittedName>
</protein>
<dbReference type="EMBL" id="RWGY01000005">
    <property type="protein sequence ID" value="TVU43555.1"/>
    <property type="molecule type" value="Genomic_DNA"/>
</dbReference>
<evidence type="ECO:0000313" key="2">
    <source>
        <dbReference type="EMBL" id="TVU43555.1"/>
    </source>
</evidence>
<comment type="caution">
    <text evidence="2">The sequence shown here is derived from an EMBL/GenBank/DDBJ whole genome shotgun (WGS) entry which is preliminary data.</text>
</comment>
<dbReference type="AlphaFoldDB" id="A0A5J9W6H1"/>
<dbReference type="Proteomes" id="UP000324897">
    <property type="component" value="Unassembled WGS sequence"/>
</dbReference>
<name>A0A5J9W6H1_9POAL</name>
<gene>
    <name evidence="2" type="ORF">EJB05_10034</name>
</gene>
<evidence type="ECO:0000256" key="1">
    <source>
        <dbReference type="SAM" id="MobiDB-lite"/>
    </source>
</evidence>